<sequence length="137" mass="15515">MNYNYKRARAFCFVSDFEVAINMYWRTIVTCALLAMVSTVRSESLQPCLNENAMDVNDIDGEARCAACKATADALKSFVNSEGMIELEKEQIKKICHHLPVFKKVCRGALEKLLKFLLKHLRAFSSESLCTKLNLCP</sequence>
<dbReference type="EMBL" id="JXXN02004845">
    <property type="protein sequence ID" value="THD20296.1"/>
    <property type="molecule type" value="Genomic_DNA"/>
</dbReference>
<proteinExistence type="predicted"/>
<evidence type="ECO:0000313" key="3">
    <source>
        <dbReference type="EMBL" id="THD20296.1"/>
    </source>
</evidence>
<accession>A0A4E0R2A4</accession>
<dbReference type="AlphaFoldDB" id="A0A4E0R2A4"/>
<dbReference type="InterPro" id="IPR008139">
    <property type="entry name" value="SaposinB_dom"/>
</dbReference>
<dbReference type="Proteomes" id="UP000230066">
    <property type="component" value="Unassembled WGS sequence"/>
</dbReference>
<evidence type="ECO:0000256" key="1">
    <source>
        <dbReference type="ARBA" id="ARBA00023157"/>
    </source>
</evidence>
<feature type="domain" description="Saposin B-type" evidence="2">
    <location>
        <begin position="61"/>
        <end position="137"/>
    </location>
</feature>
<comment type="caution">
    <text evidence="3">The sequence shown here is derived from an EMBL/GenBank/DDBJ whole genome shotgun (WGS) entry which is preliminary data.</text>
</comment>
<protein>
    <recommendedName>
        <fullName evidence="2">Saposin B-type domain-containing protein</fullName>
    </recommendedName>
</protein>
<keyword evidence="1" id="KW-1015">Disulfide bond</keyword>
<organism evidence="3 4">
    <name type="scientific">Fasciola hepatica</name>
    <name type="common">Liver fluke</name>
    <dbReference type="NCBI Taxonomy" id="6192"/>
    <lineage>
        <taxon>Eukaryota</taxon>
        <taxon>Metazoa</taxon>
        <taxon>Spiralia</taxon>
        <taxon>Lophotrochozoa</taxon>
        <taxon>Platyhelminthes</taxon>
        <taxon>Trematoda</taxon>
        <taxon>Digenea</taxon>
        <taxon>Plagiorchiida</taxon>
        <taxon>Echinostomata</taxon>
        <taxon>Echinostomatoidea</taxon>
        <taxon>Fasciolidae</taxon>
        <taxon>Fasciola</taxon>
    </lineage>
</organism>
<dbReference type="SUPFAM" id="SSF47862">
    <property type="entry name" value="Saposin"/>
    <property type="match status" value="1"/>
</dbReference>
<gene>
    <name evidence="3" type="ORF">D915_008898</name>
</gene>
<dbReference type="PROSITE" id="PS50015">
    <property type="entry name" value="SAP_B"/>
    <property type="match status" value="1"/>
</dbReference>
<evidence type="ECO:0000313" key="4">
    <source>
        <dbReference type="Proteomes" id="UP000230066"/>
    </source>
</evidence>
<dbReference type="SMART" id="SM00741">
    <property type="entry name" value="SapB"/>
    <property type="match status" value="1"/>
</dbReference>
<keyword evidence="4" id="KW-1185">Reference proteome</keyword>
<reference evidence="3" key="1">
    <citation type="submission" date="2019-03" db="EMBL/GenBank/DDBJ databases">
        <title>Improved annotation for the trematode Fasciola hepatica.</title>
        <authorList>
            <person name="Choi Y.-J."/>
            <person name="Martin J."/>
            <person name="Mitreva M."/>
        </authorList>
    </citation>
    <scope>NUCLEOTIDE SEQUENCE [LARGE SCALE GENOMIC DNA]</scope>
</reference>
<dbReference type="Gene3D" id="1.10.225.10">
    <property type="entry name" value="Saposin-like"/>
    <property type="match status" value="1"/>
</dbReference>
<name>A0A4E0R2A4_FASHE</name>
<dbReference type="InterPro" id="IPR011001">
    <property type="entry name" value="Saposin-like"/>
</dbReference>
<evidence type="ECO:0000259" key="2">
    <source>
        <dbReference type="PROSITE" id="PS50015"/>
    </source>
</evidence>